<evidence type="ECO:0000256" key="3">
    <source>
        <dbReference type="ARBA" id="ARBA00022840"/>
    </source>
</evidence>
<evidence type="ECO:0000256" key="1">
    <source>
        <dbReference type="ARBA" id="ARBA00022741"/>
    </source>
</evidence>
<name>A0A329U7R9_9FIRM</name>
<dbReference type="Gene3D" id="3.40.50.300">
    <property type="entry name" value="P-loop containing nucleotide triphosphate hydrolases"/>
    <property type="match status" value="1"/>
</dbReference>
<dbReference type="GO" id="GO:0005524">
    <property type="term" value="F:ATP binding"/>
    <property type="evidence" value="ECO:0007669"/>
    <property type="project" value="UniProtKB-KW"/>
</dbReference>
<evidence type="ECO:0000313" key="8">
    <source>
        <dbReference type="Proteomes" id="UP000251281"/>
    </source>
</evidence>
<keyword evidence="1" id="KW-0547">Nucleotide-binding</keyword>
<dbReference type="RefSeq" id="WP_112090999.1">
    <property type="nucleotide sequence ID" value="NZ_PRLD01000007.1"/>
</dbReference>
<comment type="caution">
    <text evidence="5">The sequence shown here is derived from an EMBL/GenBank/DDBJ whole genome shotgun (WGS) entry which is preliminary data.</text>
</comment>
<dbReference type="InterPro" id="IPR014015">
    <property type="entry name" value="Helicase_SF3_DNA-vir"/>
</dbReference>
<evidence type="ECO:0000259" key="4">
    <source>
        <dbReference type="PROSITE" id="PS51206"/>
    </source>
</evidence>
<keyword evidence="3" id="KW-0067">ATP-binding</keyword>
<dbReference type="AlphaFoldDB" id="A0A329U7R9"/>
<organism evidence="5 8">
    <name type="scientific">Faecalibacterium prausnitzii</name>
    <dbReference type="NCBI Taxonomy" id="853"/>
    <lineage>
        <taxon>Bacteria</taxon>
        <taxon>Bacillati</taxon>
        <taxon>Bacillota</taxon>
        <taxon>Clostridia</taxon>
        <taxon>Eubacteriales</taxon>
        <taxon>Oscillospiraceae</taxon>
        <taxon>Faecalibacterium</taxon>
    </lineage>
</organism>
<evidence type="ECO:0000313" key="7">
    <source>
        <dbReference type="Proteomes" id="UP000250583"/>
    </source>
</evidence>
<sequence length="433" mass="49089">MDMTPQTWPEWYDGRHINEVLFCQQFLDKHPMKCVRGRLFTVDGLIEDEGQIGNLILEEISGVLTANLSKTVANLLASIKLQAYSPPLPIETDRIHVANGTYFMDGSFSTDRSYCNNRLTVTYNPDAPTPKKWLQFLSELLQPEDIPTLQEFLGYCLLPTTKGQKMLMLIGKGGEGKSRIGLVMRSLLGDSMNTTSIQKVESNRFSRADLENKLLMVDDDMDMSALPKTNYIKSIVTSECKMDMERKGVQSYQSQLYVRFLCFGNGALTALHDKSDGFFRRQIVLTTKDRPAGRADDPFLVDKLLREKEGIFLWCLEGLHRLIGNNYQFSISGKAKENMETVKRSSNNVIEFLQSEGYIRFRADSEASSKAIYEAYTRWCDDNAQKPMSANRVSSELAQNERLYNVEATNNVHVGGKRVRGFMGIEVVNPPPY</sequence>
<dbReference type="OrthoDB" id="9763644at2"/>
<accession>A0A329U7R9</accession>
<dbReference type="InterPro" id="IPR045455">
    <property type="entry name" value="NrS-1_pol-like_helicase"/>
</dbReference>
<dbReference type="Proteomes" id="UP000250583">
    <property type="component" value="Unassembled WGS sequence"/>
</dbReference>
<evidence type="ECO:0000256" key="2">
    <source>
        <dbReference type="ARBA" id="ARBA00022801"/>
    </source>
</evidence>
<protein>
    <submittedName>
        <fullName evidence="5">DNA primase</fullName>
    </submittedName>
</protein>
<dbReference type="EMBL" id="PRLE01000001">
    <property type="protein sequence ID" value="RAW61687.1"/>
    <property type="molecule type" value="Genomic_DNA"/>
</dbReference>
<dbReference type="Proteomes" id="UP000251281">
    <property type="component" value="Unassembled WGS sequence"/>
</dbReference>
<reference evidence="7 8" key="1">
    <citation type="submission" date="2018-02" db="EMBL/GenBank/DDBJ databases">
        <title>Complete genome sequencing of Faecalibacterium prausnitzii strains isolated from the human gut.</title>
        <authorList>
            <person name="Fitzgerald B.C."/>
            <person name="Shkoporov A.N."/>
            <person name="Ross P.R."/>
            <person name="Hill C."/>
        </authorList>
    </citation>
    <scope>NUCLEOTIDE SEQUENCE [LARGE SCALE GENOMIC DNA]</scope>
    <source>
        <strain evidence="5 8">APC923/51-1</strain>
        <strain evidence="6 7">APC923/61-1</strain>
    </source>
</reference>
<dbReference type="InterPro" id="IPR051620">
    <property type="entry name" value="ORF904-like_C"/>
</dbReference>
<dbReference type="PANTHER" id="PTHR35372">
    <property type="entry name" value="ATP BINDING PROTEIN-RELATED"/>
    <property type="match status" value="1"/>
</dbReference>
<dbReference type="GO" id="GO:0016787">
    <property type="term" value="F:hydrolase activity"/>
    <property type="evidence" value="ECO:0007669"/>
    <property type="project" value="UniProtKB-KW"/>
</dbReference>
<evidence type="ECO:0000313" key="6">
    <source>
        <dbReference type="EMBL" id="RAW61687.1"/>
    </source>
</evidence>
<feature type="domain" description="SF3 helicase" evidence="4">
    <location>
        <begin position="144"/>
        <end position="300"/>
    </location>
</feature>
<keyword evidence="2" id="KW-0378">Hydrolase</keyword>
<dbReference type="InterPro" id="IPR027417">
    <property type="entry name" value="P-loop_NTPase"/>
</dbReference>
<dbReference type="SUPFAM" id="SSF52540">
    <property type="entry name" value="P-loop containing nucleoside triphosphate hydrolases"/>
    <property type="match status" value="1"/>
</dbReference>
<dbReference type="Pfam" id="PF19263">
    <property type="entry name" value="DUF5906"/>
    <property type="match status" value="1"/>
</dbReference>
<dbReference type="PANTHER" id="PTHR35372:SF2">
    <property type="entry name" value="SF3 HELICASE DOMAIN-CONTAINING PROTEIN"/>
    <property type="match status" value="1"/>
</dbReference>
<dbReference type="PROSITE" id="PS51206">
    <property type="entry name" value="SF3_HELICASE_1"/>
    <property type="match status" value="1"/>
</dbReference>
<dbReference type="NCBIfam" id="TIGR01613">
    <property type="entry name" value="primase_Cterm"/>
    <property type="match status" value="1"/>
</dbReference>
<proteinExistence type="predicted"/>
<evidence type="ECO:0000313" key="5">
    <source>
        <dbReference type="EMBL" id="RAW57174.1"/>
    </source>
</evidence>
<gene>
    <name evidence="6" type="ORF">C4N22_03165</name>
    <name evidence="5" type="ORF">C4N24_08070</name>
</gene>
<dbReference type="InterPro" id="IPR006500">
    <property type="entry name" value="Helicase_put_C_phage/plasmid"/>
</dbReference>
<dbReference type="EMBL" id="PRLD01000007">
    <property type="protein sequence ID" value="RAW57174.1"/>
    <property type="molecule type" value="Genomic_DNA"/>
</dbReference>